<dbReference type="Gene3D" id="1.10.418.10">
    <property type="entry name" value="Calponin-like domain"/>
    <property type="match status" value="1"/>
</dbReference>
<dbReference type="Proteomes" id="UP000318571">
    <property type="component" value="Chromosome 3"/>
</dbReference>
<dbReference type="OMA" id="YLLEWIR"/>
<dbReference type="InterPro" id="IPR003096">
    <property type="entry name" value="SM22_calponin"/>
</dbReference>
<dbReference type="SUPFAM" id="SSF47576">
    <property type="entry name" value="Calponin-homology domain, CH-domain"/>
    <property type="match status" value="1"/>
</dbReference>
<dbReference type="PANTHER" id="PTHR47385">
    <property type="entry name" value="CALPONIN"/>
    <property type="match status" value="1"/>
</dbReference>
<dbReference type="InterPro" id="IPR036872">
    <property type="entry name" value="CH_dom_sf"/>
</dbReference>
<keyword evidence="3" id="KW-1185">Reference proteome</keyword>
<gene>
    <name evidence="2" type="ORF">TCAL_06699</name>
</gene>
<protein>
    <recommendedName>
        <fullName evidence="1">Calponin-homology (CH) domain-containing protein</fullName>
    </recommendedName>
</protein>
<dbReference type="STRING" id="6832.A0A553P8N1"/>
<evidence type="ECO:0000259" key="1">
    <source>
        <dbReference type="PROSITE" id="PS50021"/>
    </source>
</evidence>
<organism evidence="2 3">
    <name type="scientific">Tigriopus californicus</name>
    <name type="common">Marine copepod</name>
    <dbReference type="NCBI Taxonomy" id="6832"/>
    <lineage>
        <taxon>Eukaryota</taxon>
        <taxon>Metazoa</taxon>
        <taxon>Ecdysozoa</taxon>
        <taxon>Arthropoda</taxon>
        <taxon>Crustacea</taxon>
        <taxon>Multicrustacea</taxon>
        <taxon>Hexanauplia</taxon>
        <taxon>Copepoda</taxon>
        <taxon>Harpacticoida</taxon>
        <taxon>Harpacticidae</taxon>
        <taxon>Tigriopus</taxon>
    </lineage>
</organism>
<dbReference type="GO" id="GO:0051015">
    <property type="term" value="F:actin filament binding"/>
    <property type="evidence" value="ECO:0007669"/>
    <property type="project" value="TreeGrafter"/>
</dbReference>
<name>A0A553P8N1_TIGCA</name>
<evidence type="ECO:0000313" key="2">
    <source>
        <dbReference type="EMBL" id="TRY74026.1"/>
    </source>
</evidence>
<dbReference type="EMBL" id="VCGU01000007">
    <property type="protein sequence ID" value="TRY74026.1"/>
    <property type="molecule type" value="Genomic_DNA"/>
</dbReference>
<dbReference type="SMART" id="SM00033">
    <property type="entry name" value="CH"/>
    <property type="match status" value="1"/>
</dbReference>
<sequence length="131" mass="14741">MPRPVLCKRDAGQEQEIQLWIEAILGEKFPPNMPFEDVLKDGVVLCRVMNKLAPGSVAKINETGPSFKMMENVNKFQDALVKYGVDKKDIFQTNDLSEKKDISNVANTMFALGRAIVHKHPEWTGPTLNVE</sequence>
<dbReference type="OrthoDB" id="21595at2759"/>
<dbReference type="InterPro" id="IPR001715">
    <property type="entry name" value="CH_dom"/>
</dbReference>
<accession>A0A553P8N1</accession>
<dbReference type="GO" id="GO:0015629">
    <property type="term" value="C:actin cytoskeleton"/>
    <property type="evidence" value="ECO:0007669"/>
    <property type="project" value="TreeGrafter"/>
</dbReference>
<dbReference type="GO" id="GO:0007015">
    <property type="term" value="P:actin filament organization"/>
    <property type="evidence" value="ECO:0007669"/>
    <property type="project" value="TreeGrafter"/>
</dbReference>
<dbReference type="AlphaFoldDB" id="A0A553P8N1"/>
<feature type="domain" description="Calponin-homology (CH)" evidence="1">
    <location>
        <begin position="11"/>
        <end position="116"/>
    </location>
</feature>
<dbReference type="InterPro" id="IPR050606">
    <property type="entry name" value="Calponin-like"/>
</dbReference>
<dbReference type="PRINTS" id="PR00888">
    <property type="entry name" value="SM22CALPONIN"/>
</dbReference>
<dbReference type="PANTHER" id="PTHR47385:SF24">
    <property type="entry name" value="MUSCLE-SPECIFIC PROTEIN 20"/>
    <property type="match status" value="1"/>
</dbReference>
<proteinExistence type="predicted"/>
<reference evidence="2 3" key="1">
    <citation type="journal article" date="2018" name="Nat. Ecol. Evol.">
        <title>Genomic signatures of mitonuclear coevolution across populations of Tigriopus californicus.</title>
        <authorList>
            <person name="Barreto F.S."/>
            <person name="Watson E.T."/>
            <person name="Lima T.G."/>
            <person name="Willett C.S."/>
            <person name="Edmands S."/>
            <person name="Li W."/>
            <person name="Burton R.S."/>
        </authorList>
    </citation>
    <scope>NUCLEOTIDE SEQUENCE [LARGE SCALE GENOMIC DNA]</scope>
    <source>
        <strain evidence="2 3">San Diego</strain>
    </source>
</reference>
<dbReference type="Pfam" id="PF00307">
    <property type="entry name" value="CH"/>
    <property type="match status" value="1"/>
</dbReference>
<evidence type="ECO:0000313" key="3">
    <source>
        <dbReference type="Proteomes" id="UP000318571"/>
    </source>
</evidence>
<comment type="caution">
    <text evidence="2">The sequence shown here is derived from an EMBL/GenBank/DDBJ whole genome shotgun (WGS) entry which is preliminary data.</text>
</comment>
<dbReference type="PROSITE" id="PS50021">
    <property type="entry name" value="CH"/>
    <property type="match status" value="1"/>
</dbReference>